<keyword evidence="8" id="KW-1185">Reference proteome</keyword>
<dbReference type="InterPro" id="IPR011989">
    <property type="entry name" value="ARM-like"/>
</dbReference>
<dbReference type="InterPro" id="IPR016024">
    <property type="entry name" value="ARM-type_fold"/>
</dbReference>
<evidence type="ECO:0000313" key="8">
    <source>
        <dbReference type="Proteomes" id="UP000029665"/>
    </source>
</evidence>
<dbReference type="GO" id="GO:0005829">
    <property type="term" value="C:cytosol"/>
    <property type="evidence" value="ECO:0007669"/>
    <property type="project" value="UniProtKB-SubCell"/>
</dbReference>
<proteinExistence type="predicted"/>
<dbReference type="STRING" id="5643.A0A060SEL2"/>
<evidence type="ECO:0000256" key="3">
    <source>
        <dbReference type="ARBA" id="ARBA00004514"/>
    </source>
</evidence>
<dbReference type="InterPro" id="IPR040144">
    <property type="entry name" value="RAP1GDS1"/>
</dbReference>
<keyword evidence="6" id="KW-0496">Mitochondrion</keyword>
<dbReference type="GO" id="GO:0005085">
    <property type="term" value="F:guanyl-nucleotide exchange factor activity"/>
    <property type="evidence" value="ECO:0007669"/>
    <property type="project" value="InterPro"/>
</dbReference>
<sequence length="743" mass="80197">MSASATLQTASKLGDLSAQLPLNKPNQWSDIELTAQSLANDLRSKNVDQQTALGQTLLPQTLTSLLKGAISHSQNDDVTCKPAIFELLRVAANLCMDHDDNRGALLDAGFPQTVVGLLEGYADSVKPAQRDAAPISIPDLKIVKTAIGFLLNASVGYDAVKDRLVSLEAAMTILKLSTAIYPLGSWSYSKLSEDSKTEDPVESWLLRSTLATWAWRAIAEIRGDEESEQQSRVIFGPDALPLLVSQLRSFVPPYPEPPAAFSTPSSRRSLVQADFDIYEQICGLIESLCLDVEDVRLSLARGMTFPDGEHGGVKCLSELLTFVEKGDYPPYWSSESPGERSAKEKGFDLGKGAIVKAIVEVAGEEKNTDTLWEDSEPERPGGEFVSRMVEWIRTHKSLKETNRDDLIVCATLSLGNICRRDNHSTAIVRPPISLAPDLAALLEPDTDLKVKHGVIGLLKHLAQSPGNRAALGQAGIIQKLASSQVWGEKTDMVEIVQVAAIGVAKHMCNGDIDNTFALILAPDSGSPLQRILELVRRSDSIAVKSEGTRVLVNAVKTLWSTDPKTLDEEKVKKREAAMKAVVTEQCVSALARLIGRSKRYPTLINEGMVALSLVSTHPSGGTLVLDSLLNPLPAEAIRSSSQPLSAVSATESSPVTGPRRALDMLISVLRDSNPNVPAEMRANVCALLGHLGRKGVVAESRAVDLQRMKDSTRELIEGLSRADDPGNAKVAAAAKRTLEAWGE</sequence>
<keyword evidence="4" id="KW-0963">Cytoplasm</keyword>
<dbReference type="GO" id="GO:0005739">
    <property type="term" value="C:mitochondrion"/>
    <property type="evidence" value="ECO:0007669"/>
    <property type="project" value="UniProtKB-SubCell"/>
</dbReference>
<dbReference type="Gene3D" id="1.25.10.10">
    <property type="entry name" value="Leucine-rich Repeat Variant"/>
    <property type="match status" value="2"/>
</dbReference>
<comment type="subcellular location">
    <subcellularLocation>
        <location evidence="3">Cytoplasm</location>
        <location evidence="3">Cytosol</location>
    </subcellularLocation>
    <subcellularLocation>
        <location evidence="2">Endoplasmic reticulum</location>
    </subcellularLocation>
    <subcellularLocation>
        <location evidence="1">Mitochondrion</location>
    </subcellularLocation>
</comment>
<dbReference type="InterPro" id="IPR000225">
    <property type="entry name" value="Armadillo"/>
</dbReference>
<keyword evidence="5" id="KW-0256">Endoplasmic reticulum</keyword>
<evidence type="ECO:0000256" key="5">
    <source>
        <dbReference type="ARBA" id="ARBA00022824"/>
    </source>
</evidence>
<dbReference type="EMBL" id="CCBP010000092">
    <property type="protein sequence ID" value="CDO70798.1"/>
    <property type="molecule type" value="Genomic_DNA"/>
</dbReference>
<evidence type="ECO:0000313" key="7">
    <source>
        <dbReference type="EMBL" id="CDO70798.1"/>
    </source>
</evidence>
<evidence type="ECO:0000256" key="4">
    <source>
        <dbReference type="ARBA" id="ARBA00022490"/>
    </source>
</evidence>
<dbReference type="SMART" id="SM00185">
    <property type="entry name" value="ARM"/>
    <property type="match status" value="3"/>
</dbReference>
<reference evidence="7" key="1">
    <citation type="submission" date="2014-01" db="EMBL/GenBank/DDBJ databases">
        <title>The genome of the white-rot fungus Pycnoporus cinnabarinus: a basidiomycete model with a versatile arsenal for lignocellulosic biomass breakdown.</title>
        <authorList>
            <person name="Levasseur A."/>
            <person name="Lomascolo A."/>
            <person name="Ruiz-Duenas F.J."/>
            <person name="Uzan E."/>
            <person name="Piumi F."/>
            <person name="Kues U."/>
            <person name="Ram A.F.J."/>
            <person name="Murat C."/>
            <person name="Haon M."/>
            <person name="Benoit I."/>
            <person name="Arfi Y."/>
            <person name="Chevret D."/>
            <person name="Drula E."/>
            <person name="Kwon M.J."/>
            <person name="Gouret P."/>
            <person name="Lesage-Meessen L."/>
            <person name="Lombard V."/>
            <person name="Mariette J."/>
            <person name="Noirot C."/>
            <person name="Park J."/>
            <person name="Patyshakuliyeva A."/>
            <person name="Wieneger R.A.B."/>
            <person name="Wosten H.A.B."/>
            <person name="Martin F."/>
            <person name="Coutinho P.M."/>
            <person name="de Vries R."/>
            <person name="Martinez A.T."/>
            <person name="Klopp C."/>
            <person name="Pontarotti P."/>
            <person name="Henrissat B."/>
            <person name="Record E."/>
        </authorList>
    </citation>
    <scope>NUCLEOTIDE SEQUENCE [LARGE SCALE GENOMIC DNA]</scope>
    <source>
        <strain evidence="7">BRFM137</strain>
    </source>
</reference>
<name>A0A060SEL2_PYCCI</name>
<evidence type="ECO:0000256" key="2">
    <source>
        <dbReference type="ARBA" id="ARBA00004240"/>
    </source>
</evidence>
<organism evidence="7 8">
    <name type="scientific">Pycnoporus cinnabarinus</name>
    <name type="common">Cinnabar-red polypore</name>
    <name type="synonym">Trametes cinnabarina</name>
    <dbReference type="NCBI Taxonomy" id="5643"/>
    <lineage>
        <taxon>Eukaryota</taxon>
        <taxon>Fungi</taxon>
        <taxon>Dikarya</taxon>
        <taxon>Basidiomycota</taxon>
        <taxon>Agaricomycotina</taxon>
        <taxon>Agaricomycetes</taxon>
        <taxon>Polyporales</taxon>
        <taxon>Polyporaceae</taxon>
        <taxon>Trametes</taxon>
    </lineage>
</organism>
<dbReference type="AlphaFoldDB" id="A0A060SEL2"/>
<dbReference type="OrthoDB" id="26149at2759"/>
<dbReference type="OMA" id="PRRALDM"/>
<gene>
    <name evidence="7" type="ORF">BN946_scf184798.g114</name>
</gene>
<evidence type="ECO:0000256" key="6">
    <source>
        <dbReference type="ARBA" id="ARBA00023128"/>
    </source>
</evidence>
<dbReference type="SUPFAM" id="SSF48371">
    <property type="entry name" value="ARM repeat"/>
    <property type="match status" value="1"/>
</dbReference>
<evidence type="ECO:0000256" key="1">
    <source>
        <dbReference type="ARBA" id="ARBA00004173"/>
    </source>
</evidence>
<dbReference type="Proteomes" id="UP000029665">
    <property type="component" value="Unassembled WGS sequence"/>
</dbReference>
<dbReference type="PANTHER" id="PTHR10957">
    <property type="entry name" value="RAP1 GTPASE-GDP DISSOCIATION STIMULATOR 1"/>
    <property type="match status" value="1"/>
</dbReference>
<protein>
    <submittedName>
        <fullName evidence="7">Uncharacterized protein</fullName>
    </submittedName>
</protein>
<dbReference type="GO" id="GO:0005783">
    <property type="term" value="C:endoplasmic reticulum"/>
    <property type="evidence" value="ECO:0007669"/>
    <property type="project" value="UniProtKB-SubCell"/>
</dbReference>
<accession>A0A060SEL2</accession>
<dbReference type="HOGENOM" id="CLU_007321_1_1_1"/>
<comment type="caution">
    <text evidence="7">The sequence shown here is derived from an EMBL/GenBank/DDBJ whole genome shotgun (WGS) entry which is preliminary data.</text>
</comment>